<accession>A0AAV0B2I3</accession>
<gene>
    <name evidence="1" type="ORF">PPACK8108_LOCUS13005</name>
</gene>
<proteinExistence type="predicted"/>
<evidence type="ECO:0000313" key="2">
    <source>
        <dbReference type="Proteomes" id="UP001153365"/>
    </source>
</evidence>
<organism evidence="1 2">
    <name type="scientific">Phakopsora pachyrhizi</name>
    <name type="common">Asian soybean rust disease fungus</name>
    <dbReference type="NCBI Taxonomy" id="170000"/>
    <lineage>
        <taxon>Eukaryota</taxon>
        <taxon>Fungi</taxon>
        <taxon>Dikarya</taxon>
        <taxon>Basidiomycota</taxon>
        <taxon>Pucciniomycotina</taxon>
        <taxon>Pucciniomycetes</taxon>
        <taxon>Pucciniales</taxon>
        <taxon>Phakopsoraceae</taxon>
        <taxon>Phakopsora</taxon>
    </lineage>
</organism>
<evidence type="ECO:0000313" key="1">
    <source>
        <dbReference type="EMBL" id="CAH7678479.1"/>
    </source>
</evidence>
<keyword evidence="2" id="KW-1185">Reference proteome</keyword>
<sequence length="918" mass="106217">MKRINHFNNICNTRNLQFLSFIPILNFVLSINPPCDFDVPLAPQLVQAPQDLRSSLGSLSENSRFVQPSAGSSAAITPNFENIFPHQPIVLPSWQNLPQHMNTHSELLFSHHNEALSLEKPDGFDVFLAPQFGHVSQDFRSAINSRSENSQFIQPSRSNSAVIKTNFEHVFPPLPVDFSSWRNLPQHMSTHKEILISHENKALNLENAVDFNVIIAPQIGQAPQDLLSSHSALLENSRLVHPLESSSVANTPGLEQIFLPPVDLQSWQELAQHQIHHHENLDNNHQSPSIYSYDYNFSPQFEKLNGATVSNFFFDEINSNENTFKTSPGVHLSSSHNSNNHNQDCPFDTLVDFDPIDEQFNSMISADFITKSHHEQNINEESIFSCLLDEVNRKINSVESLDENKMPSDLTEKLDHPHSSLLLSSINKEDPVPTDMNRKVLKSSKSQIIAKTLNHKRKYDYISESKSGTAEDPISEVLKVLGPEGGTINMKLKTKNQLDGLVKTSYAIFKEIHEILEKRLIEPERTYKLLNRNNMKTFEENKSSICNQKLYSFQPREAVESPIKAFENSVSKPKYTLDFGSEDPKTRLKALRILLFEQLNLQEYKDLRSLNNYVEYIYRSAESKFHPDYVLGCLIDWNVKKDIGEKVLFFLKYDKGLQRMFTECISKEICHENCLIEIEIAIFNQANKNIQRFWRSYYESFRHKYLPSKRRKSLPLYDSLIREVGIFSGESHLKNLNLSEKIIEALGRILSELKEGPVNKRQIKSLDMMFEMAKNTILMVSNYIIILYRIYTPFDIKIIEEMRKNLVLFIENIKDFWVVLFSADCKISEPPDVNTRNPFLKKYLLSQLSTKLSFTKIHFKKFTVQAAKYFFWNWMKDFDNVNFNFIIYSSDESFFETYFLNFIEDCAIVNFVESTIKN</sequence>
<dbReference type="AlphaFoldDB" id="A0AAV0B2I3"/>
<dbReference type="EMBL" id="CALTRL010003192">
    <property type="protein sequence ID" value="CAH7678479.1"/>
    <property type="molecule type" value="Genomic_DNA"/>
</dbReference>
<name>A0AAV0B2I3_PHAPC</name>
<comment type="caution">
    <text evidence="1">The sequence shown here is derived from an EMBL/GenBank/DDBJ whole genome shotgun (WGS) entry which is preliminary data.</text>
</comment>
<protein>
    <submittedName>
        <fullName evidence="1">Expressed protein</fullName>
    </submittedName>
</protein>
<dbReference type="Proteomes" id="UP001153365">
    <property type="component" value="Unassembled WGS sequence"/>
</dbReference>
<reference evidence="1" key="1">
    <citation type="submission" date="2022-06" db="EMBL/GenBank/DDBJ databases">
        <authorList>
            <consortium name="SYNGENTA / RWTH Aachen University"/>
        </authorList>
    </citation>
    <scope>NUCLEOTIDE SEQUENCE</scope>
</reference>